<reference evidence="1 2" key="1">
    <citation type="journal article" date="2013" name="PLoS ONE">
        <title>Helicobacter pylori genomic microevolution during naturally occurring transmission between adults.</title>
        <authorList>
            <person name="Linz B."/>
            <person name="Windsor H.M."/>
            <person name="Gajewski J.P."/>
            <person name="Hake C.M."/>
            <person name="Drautz D.I."/>
            <person name="Schuster S.C."/>
            <person name="Marshall B.J."/>
        </authorList>
    </citation>
    <scope>NUCLEOTIDE SEQUENCE [LARGE SCALE GENOMIC DNA]</scope>
    <source>
        <strain evidence="1 2">BM012S</strain>
    </source>
</reference>
<evidence type="ECO:0000313" key="1">
    <source>
        <dbReference type="EMBL" id="AHA89897.1"/>
    </source>
</evidence>
<evidence type="ECO:0000313" key="2">
    <source>
        <dbReference type="Proteomes" id="UP000018543"/>
    </source>
</evidence>
<dbReference type="HOGENOM" id="CLU_424393_0_0_7"/>
<organism evidence="1 2">
    <name type="scientific">Helicobacter pylori BM012S</name>
    <dbReference type="NCBI Taxonomy" id="1407463"/>
    <lineage>
        <taxon>Bacteria</taxon>
        <taxon>Pseudomonadati</taxon>
        <taxon>Campylobacterota</taxon>
        <taxon>Epsilonproteobacteria</taxon>
        <taxon>Campylobacterales</taxon>
        <taxon>Helicobacteraceae</taxon>
        <taxon>Helicobacter</taxon>
    </lineage>
</organism>
<protein>
    <submittedName>
        <fullName evidence="1">Uncharacterized protein</fullName>
    </submittedName>
</protein>
<accession>V5NQF7</accession>
<dbReference type="Proteomes" id="UP000018543">
    <property type="component" value="Chromosome"/>
</dbReference>
<dbReference type="AlphaFoldDB" id="V5NQF7"/>
<gene>
    <name evidence="1" type="ORF">U064_0982</name>
</gene>
<dbReference type="PATRIC" id="fig|1407463.3.peg.1021"/>
<proteinExistence type="predicted"/>
<dbReference type="EMBL" id="CP006889">
    <property type="protein sequence ID" value="AHA89897.1"/>
    <property type="molecule type" value="Genomic_DNA"/>
</dbReference>
<dbReference type="KEGG" id="hez:U064_0982"/>
<name>V5NQF7_HELPX</name>
<sequence length="585" mass="67882">MAIIFDNNNNSEWQMFFDKINNGSSFGVIFIIENYNTIDRRAEKLRSILKHKSDLSFIWFIESSAIIHNTPKVFEGESFFDHLFVSEKITAFVVSTNESDTIFNLKNYLLVLAKNFNSRDIWYCENAICDKKGTYNIELVSNANDFGEVLGIVKDTLNDDLLQLLTNLKNKQIEFYFHKKINYGLPFGIIFVADNSDNPIDIDDKTKKLESCFRDDENNCFIDYPITIEDYLILDNLKSCFVFQNKPNVTLFDNDENDRPFNLKQYLLGLKEKLGFELMGIFYCENANTHKIELIGNDSDFKGVLLEFLENIPKAPNEIPQFLTNFKNSKIPNEKISFYATKKYPSSCDLYENFKKRVRDTFDRYLWHGYSKIPQEKKIAKIKEQVNEEIKINPSFRNYRVDSEQNRKINEIAEGLKSGKIIGKKIISNAFDLNASYCFITPDGLKNLKERLFIDIINAINQKKRVALDHAQIDDIQYNVLDNAFYFIFDVGNPSQLAIKVPRKSLENVKLPNTKKNIFNGLIRTIYGCIDDENSFLLENDKTIKDLNPQDLLEQLKTQAFPLSNIITDAINQKERVALDYALTL</sequence>